<feature type="compositionally biased region" description="Low complexity" evidence="1">
    <location>
        <begin position="91"/>
        <end position="107"/>
    </location>
</feature>
<protein>
    <recommendedName>
        <fullName evidence="2">Plasma membrane calcium transporting P-type ATPase C-terminal domain-containing protein</fullName>
    </recommendedName>
</protein>
<dbReference type="Ensembl" id="ENSSPAT00000023322.1">
    <property type="protein sequence ID" value="ENSSPAP00000022955.1"/>
    <property type="gene ID" value="ENSSPAG00000017333.1"/>
</dbReference>
<name>A0A3B5APZ9_9TELE</name>
<sequence length="107" mass="11810">FGTFYSVFPVDELPEEDVNEENEEIDHAERELRRGQILWFRGLNRIQTQIEVVNTFKSGTSFQGAGALRRQSSTTSQTQDVTNVSSPSHVSLSNALSSPTSTTAATC</sequence>
<feature type="domain" description="Plasma membrane calcium transporting P-type ATPase C-terminal" evidence="2">
    <location>
        <begin position="35"/>
        <end position="72"/>
    </location>
</feature>
<proteinExistence type="predicted"/>
<feature type="compositionally biased region" description="Polar residues" evidence="1">
    <location>
        <begin position="80"/>
        <end position="90"/>
    </location>
</feature>
<accession>A0A3B5APZ9</accession>
<dbReference type="STRING" id="144197.ENSSPAP00000022955"/>
<dbReference type="Pfam" id="PF12424">
    <property type="entry name" value="ATP_Ca_trans_C"/>
    <property type="match status" value="1"/>
</dbReference>
<reference evidence="3" key="1">
    <citation type="submission" date="2023-09" db="UniProtKB">
        <authorList>
            <consortium name="Ensembl"/>
        </authorList>
    </citation>
    <scope>IDENTIFICATION</scope>
</reference>
<evidence type="ECO:0000256" key="1">
    <source>
        <dbReference type="SAM" id="MobiDB-lite"/>
    </source>
</evidence>
<evidence type="ECO:0000259" key="2">
    <source>
        <dbReference type="Pfam" id="PF12424"/>
    </source>
</evidence>
<organism evidence="3">
    <name type="scientific">Stegastes partitus</name>
    <name type="common">bicolor damselfish</name>
    <dbReference type="NCBI Taxonomy" id="144197"/>
    <lineage>
        <taxon>Eukaryota</taxon>
        <taxon>Metazoa</taxon>
        <taxon>Chordata</taxon>
        <taxon>Craniata</taxon>
        <taxon>Vertebrata</taxon>
        <taxon>Euteleostomi</taxon>
        <taxon>Actinopterygii</taxon>
        <taxon>Neopterygii</taxon>
        <taxon>Teleostei</taxon>
        <taxon>Neoteleostei</taxon>
        <taxon>Acanthomorphata</taxon>
        <taxon>Ovalentaria</taxon>
        <taxon>Pomacentridae</taxon>
        <taxon>Stegastes</taxon>
    </lineage>
</organism>
<dbReference type="GeneTree" id="ENSGT00940000172253"/>
<feature type="region of interest" description="Disordered" evidence="1">
    <location>
        <begin position="64"/>
        <end position="107"/>
    </location>
</feature>
<dbReference type="InterPro" id="IPR022141">
    <property type="entry name" value="ATP_Ca_trans_C"/>
</dbReference>
<evidence type="ECO:0000313" key="3">
    <source>
        <dbReference type="Ensembl" id="ENSSPAP00000022955.1"/>
    </source>
</evidence>
<dbReference type="AlphaFoldDB" id="A0A3B5APZ9"/>
<dbReference type="GO" id="GO:0005388">
    <property type="term" value="F:P-type calcium transporter activity"/>
    <property type="evidence" value="ECO:0007669"/>
    <property type="project" value="InterPro"/>
</dbReference>